<accession>A0AAW0QC72</accession>
<dbReference type="AlphaFoldDB" id="A0AAW0QC72"/>
<evidence type="ECO:0000313" key="3">
    <source>
        <dbReference type="EMBL" id="KAK8099864.1"/>
    </source>
</evidence>
<feature type="region of interest" description="Disordered" evidence="1">
    <location>
        <begin position="102"/>
        <end position="179"/>
    </location>
</feature>
<evidence type="ECO:0000313" key="4">
    <source>
        <dbReference type="Proteomes" id="UP001392437"/>
    </source>
</evidence>
<evidence type="ECO:0000256" key="1">
    <source>
        <dbReference type="SAM" id="MobiDB-lite"/>
    </source>
</evidence>
<keyword evidence="2" id="KW-0812">Transmembrane</keyword>
<keyword evidence="2" id="KW-1133">Transmembrane helix</keyword>
<reference evidence="3 4" key="1">
    <citation type="submission" date="2023-01" db="EMBL/GenBank/DDBJ databases">
        <title>Analysis of 21 Apiospora genomes using comparative genomics revels a genus with tremendous synthesis potential of carbohydrate active enzymes and secondary metabolites.</title>
        <authorList>
            <person name="Sorensen T."/>
        </authorList>
    </citation>
    <scope>NUCLEOTIDE SEQUENCE [LARGE SCALE GENOMIC DNA]</scope>
    <source>
        <strain evidence="3 4">CBS 117206</strain>
    </source>
</reference>
<protein>
    <submittedName>
        <fullName evidence="3">Uncharacterized protein</fullName>
    </submittedName>
</protein>
<dbReference type="EMBL" id="JAQQWP010000009">
    <property type="protein sequence ID" value="KAK8099864.1"/>
    <property type="molecule type" value="Genomic_DNA"/>
</dbReference>
<dbReference type="Proteomes" id="UP001392437">
    <property type="component" value="Unassembled WGS sequence"/>
</dbReference>
<comment type="caution">
    <text evidence="3">The sequence shown here is derived from an EMBL/GenBank/DDBJ whole genome shotgun (WGS) entry which is preliminary data.</text>
</comment>
<proteinExistence type="predicted"/>
<gene>
    <name evidence="3" type="ORF">PG999_010238</name>
</gene>
<sequence>MTQSLAPPEPNKLQREVVESPGFWFVQTPLCVGAGLLSKRVRSRDRGLWRTPNGRLWLGGAAFAFAVMMPFDVWYYRRAAAAVADRDGWEMRQKRLGRPVPAPVGVRGADGTWRAGEPAEEETGMGLAAGTRGAGGEAGRVGDGARYAGGGDGAGGGEEELQDPWALPQSKKGGSSRWS</sequence>
<keyword evidence="4" id="KW-1185">Reference proteome</keyword>
<evidence type="ECO:0000256" key="2">
    <source>
        <dbReference type="SAM" id="Phobius"/>
    </source>
</evidence>
<feature type="compositionally biased region" description="Gly residues" evidence="1">
    <location>
        <begin position="132"/>
        <end position="156"/>
    </location>
</feature>
<organism evidence="3 4">
    <name type="scientific">Apiospora kogelbergensis</name>
    <dbReference type="NCBI Taxonomy" id="1337665"/>
    <lineage>
        <taxon>Eukaryota</taxon>
        <taxon>Fungi</taxon>
        <taxon>Dikarya</taxon>
        <taxon>Ascomycota</taxon>
        <taxon>Pezizomycotina</taxon>
        <taxon>Sordariomycetes</taxon>
        <taxon>Xylariomycetidae</taxon>
        <taxon>Amphisphaeriales</taxon>
        <taxon>Apiosporaceae</taxon>
        <taxon>Apiospora</taxon>
    </lineage>
</organism>
<keyword evidence="2" id="KW-0472">Membrane</keyword>
<feature type="transmembrane region" description="Helical" evidence="2">
    <location>
        <begin position="57"/>
        <end position="76"/>
    </location>
</feature>
<name>A0AAW0QC72_9PEZI</name>